<reference evidence="5 6" key="1">
    <citation type="submission" date="2017-12" db="EMBL/GenBank/DDBJ databases">
        <title>Sequencing, de novo assembly and annotation of complete genome of a new Thraustochytrid species, strain FCC1311.</title>
        <authorList>
            <person name="Sedici K."/>
            <person name="Godart F."/>
            <person name="Aiese Cigliano R."/>
            <person name="Sanseverino W."/>
            <person name="Barakat M."/>
            <person name="Ortet P."/>
            <person name="Marechal E."/>
            <person name="Cagnac O."/>
            <person name="Amato A."/>
        </authorList>
    </citation>
    <scope>NUCLEOTIDE SEQUENCE [LARGE SCALE GENOMIC DNA]</scope>
</reference>
<organism evidence="5 6">
    <name type="scientific">Hondaea fermentalgiana</name>
    <dbReference type="NCBI Taxonomy" id="2315210"/>
    <lineage>
        <taxon>Eukaryota</taxon>
        <taxon>Sar</taxon>
        <taxon>Stramenopiles</taxon>
        <taxon>Bigyra</taxon>
        <taxon>Labyrinthulomycetes</taxon>
        <taxon>Thraustochytrida</taxon>
        <taxon>Thraustochytriidae</taxon>
        <taxon>Hondaea</taxon>
    </lineage>
</organism>
<evidence type="ECO:0000256" key="4">
    <source>
        <dbReference type="SAM" id="MobiDB-lite"/>
    </source>
</evidence>
<gene>
    <name evidence="5" type="ORF">FCC1311_011882</name>
</gene>
<proteinExistence type="predicted"/>
<dbReference type="SUPFAM" id="SSF52047">
    <property type="entry name" value="RNI-like"/>
    <property type="match status" value="1"/>
</dbReference>
<feature type="compositionally biased region" description="Acidic residues" evidence="4">
    <location>
        <begin position="352"/>
        <end position="372"/>
    </location>
</feature>
<feature type="compositionally biased region" description="Basic and acidic residues" evidence="4">
    <location>
        <begin position="483"/>
        <end position="493"/>
    </location>
</feature>
<dbReference type="EMBL" id="BEYU01000009">
    <property type="protein sequence ID" value="GBG24971.1"/>
    <property type="molecule type" value="Genomic_DNA"/>
</dbReference>
<evidence type="ECO:0000313" key="6">
    <source>
        <dbReference type="Proteomes" id="UP000241890"/>
    </source>
</evidence>
<evidence type="ECO:0000256" key="3">
    <source>
        <dbReference type="ARBA" id="ARBA00022737"/>
    </source>
</evidence>
<dbReference type="PANTHER" id="PTHR24113:SF12">
    <property type="entry name" value="RAN GTPASE-ACTIVATING PROTEIN 1"/>
    <property type="match status" value="1"/>
</dbReference>
<dbReference type="InterPro" id="IPR032675">
    <property type="entry name" value="LRR_dom_sf"/>
</dbReference>
<comment type="caution">
    <text evidence="5">The sequence shown here is derived from an EMBL/GenBank/DDBJ whole genome shotgun (WGS) entry which is preliminary data.</text>
</comment>
<dbReference type="GO" id="GO:0031267">
    <property type="term" value="F:small GTPase binding"/>
    <property type="evidence" value="ECO:0007669"/>
    <property type="project" value="TreeGrafter"/>
</dbReference>
<dbReference type="GO" id="GO:0005634">
    <property type="term" value="C:nucleus"/>
    <property type="evidence" value="ECO:0007669"/>
    <property type="project" value="TreeGrafter"/>
</dbReference>
<sequence>MSPRVAVPGPLHVGATPRGDMRSATTDVKLASELAAELAAELALRRLPARGRYAEDSSEEELSSEEYDGDLEDNFEVYVGFKPDTVNDNVADDVVQDLTMLDEENEVNDEMEEESYEDEDLYSEMQESAASMSHWKVLRAEQIDDKYLDDSSCASESGSESQNECRSKTSKQGDSASQDINGTFIKSEPNARSMYISFRPAKIAEDETIIQVKAEATISGLLCPVQEDTAKMSTDPVAPSKTDGEEGLSRQNQETADGLELIASRVVPSFVMRTGAANHVESLVAIAAVWNLQAGSVTPTKKELLNQAKNGTFLYVHDEAQAAMRIPRRKKSTRKAENEGAASSGDSGGESGGDEFDSDDNDEESDEEEAEAVEEKPSDATRKEDDKEPEKVNIKESEALEDDSLKTSSGESAAAKTKTKDGSPGNGEEDSGEMKGTSSSTKENAKNKAELKRGFSFDRLRSKSKKRGKRASGGNGGDSSDEEAAKDPRERVTVSVETVREAIIELRTQDDEEVITVTLEIACYKRRCEARRKLRKAQEDHDAALAEFRRVQCDQYESQLVSVMTKAEHNLERWEHVLRQQHMVKAFFDFGDEGAHTLAKALKYKRTLERVSLPKNEIGSMGLKSLTSILSRCPALHELDLRGNPLGVESGEHISLILVKCPLLRRLNLHDCGLGAKGVATFIKAARQRGLHSLDLRHNGLGREGCLTVAREFLQDNEDIIELDLATNEIGAGEAAEALAEAIPTASALRCIDLSHNGMAMVLRRPKYRDLFVKFRVDVVVGLWKSTRAPLLDIVAPALTD</sequence>
<dbReference type="InterPro" id="IPR027038">
    <property type="entry name" value="RanGap"/>
</dbReference>
<dbReference type="GO" id="GO:0006913">
    <property type="term" value="P:nucleocytoplasmic transport"/>
    <property type="evidence" value="ECO:0007669"/>
    <property type="project" value="TreeGrafter"/>
</dbReference>
<dbReference type="InterPro" id="IPR001611">
    <property type="entry name" value="Leu-rich_rpt"/>
</dbReference>
<dbReference type="Pfam" id="PF13516">
    <property type="entry name" value="LRR_6"/>
    <property type="match status" value="2"/>
</dbReference>
<feature type="region of interest" description="Disordered" evidence="4">
    <location>
        <begin position="49"/>
        <end position="69"/>
    </location>
</feature>
<feature type="compositionally biased region" description="Basic and acidic residues" evidence="4">
    <location>
        <begin position="373"/>
        <end position="398"/>
    </location>
</feature>
<evidence type="ECO:0000313" key="5">
    <source>
        <dbReference type="EMBL" id="GBG24971.1"/>
    </source>
</evidence>
<dbReference type="PANTHER" id="PTHR24113">
    <property type="entry name" value="RAN GTPASE-ACTIVATING PROTEIN 1"/>
    <property type="match status" value="1"/>
</dbReference>
<feature type="region of interest" description="Disordered" evidence="4">
    <location>
        <begin position="1"/>
        <end position="23"/>
    </location>
</feature>
<feature type="compositionally biased region" description="Polar residues" evidence="4">
    <location>
        <begin position="170"/>
        <end position="181"/>
    </location>
</feature>
<dbReference type="GO" id="GO:0005096">
    <property type="term" value="F:GTPase activator activity"/>
    <property type="evidence" value="ECO:0007669"/>
    <property type="project" value="UniProtKB-KW"/>
</dbReference>
<feature type="region of interest" description="Disordered" evidence="4">
    <location>
        <begin position="149"/>
        <end position="184"/>
    </location>
</feature>
<evidence type="ECO:0000256" key="1">
    <source>
        <dbReference type="ARBA" id="ARBA00022468"/>
    </source>
</evidence>
<dbReference type="Gene3D" id="3.80.10.10">
    <property type="entry name" value="Ribonuclease Inhibitor"/>
    <property type="match status" value="2"/>
</dbReference>
<evidence type="ECO:0000256" key="2">
    <source>
        <dbReference type="ARBA" id="ARBA00022614"/>
    </source>
</evidence>
<dbReference type="GO" id="GO:0005829">
    <property type="term" value="C:cytosol"/>
    <property type="evidence" value="ECO:0007669"/>
    <property type="project" value="TreeGrafter"/>
</dbReference>
<feature type="compositionally biased region" description="Acidic residues" evidence="4">
    <location>
        <begin position="56"/>
        <end position="69"/>
    </location>
</feature>
<feature type="region of interest" description="Disordered" evidence="4">
    <location>
        <begin position="229"/>
        <end position="256"/>
    </location>
</feature>
<dbReference type="Proteomes" id="UP000241890">
    <property type="component" value="Unassembled WGS sequence"/>
</dbReference>
<dbReference type="SMART" id="SM00368">
    <property type="entry name" value="LRR_RI"/>
    <property type="match status" value="5"/>
</dbReference>
<dbReference type="GO" id="GO:0048471">
    <property type="term" value="C:perinuclear region of cytoplasm"/>
    <property type="evidence" value="ECO:0007669"/>
    <property type="project" value="TreeGrafter"/>
</dbReference>
<feature type="compositionally biased region" description="Low complexity" evidence="4">
    <location>
        <begin position="151"/>
        <end position="161"/>
    </location>
</feature>
<feature type="region of interest" description="Disordered" evidence="4">
    <location>
        <begin position="324"/>
        <end position="493"/>
    </location>
</feature>
<protein>
    <submittedName>
        <fullName evidence="5">Ran GTPase-activating protein 1</fullName>
    </submittedName>
</protein>
<name>A0A2R5GA47_9STRA</name>
<keyword evidence="6" id="KW-1185">Reference proteome</keyword>
<feature type="compositionally biased region" description="Basic and acidic residues" evidence="4">
    <location>
        <begin position="443"/>
        <end position="461"/>
    </location>
</feature>
<dbReference type="OrthoDB" id="106882at2759"/>
<dbReference type="AlphaFoldDB" id="A0A2R5GA47"/>
<keyword evidence="1" id="KW-0343">GTPase activation</keyword>
<keyword evidence="2" id="KW-0433">Leucine-rich repeat</keyword>
<dbReference type="InParanoid" id="A0A2R5GA47"/>
<keyword evidence="3" id="KW-0677">Repeat</keyword>
<accession>A0A2R5GA47</accession>